<sequence length="311" mass="34266">MYQGSAERLAIAQTSTTMTPTVPAVTEAYTRTQYCKWPCECPKSPPRCSVGVSLVTDGCDCCKTCAKQRGENCTEADTCDFHRGLYCDYSGDRPRYEIGVCAQIVGVGCVLNGVRYNNGDTFQPNCKYNCTCINGAVGCIPMCTNSRPPLVWCPNPKLIKMAGKCCEQWICDDSKKIRKTSPRHISSAAYEGEDEAWQKNCIIHTSPWSPCSKTCGLGISTRISNDNDQCRLLKESRLCNMRPCEVDITKHIKQELMLTVHLYSASYNGPRSLLGPENGTIIQETNNNAIEAIPGSELVLDPSDAAVWEKA</sequence>
<feature type="domain" description="IGFBP N-terminal" evidence="17">
    <location>
        <begin position="31"/>
        <end position="104"/>
    </location>
</feature>
<dbReference type="GO" id="GO:0008083">
    <property type="term" value="F:growth factor activity"/>
    <property type="evidence" value="ECO:0007669"/>
    <property type="project" value="UniProtKB-KW"/>
</dbReference>
<dbReference type="InterPro" id="IPR009030">
    <property type="entry name" value="Growth_fac_rcpt_cys_sf"/>
</dbReference>
<comment type="similarity">
    <text evidence="4">Belongs to the CCN family.</text>
</comment>
<protein>
    <recommendedName>
        <fullName evidence="13">CCN family member 3</fullName>
    </recommendedName>
    <alternativeName>
        <fullName evidence="14">Cellular communication network factor 3</fullName>
    </alternativeName>
    <alternativeName>
        <fullName evidence="15">Protein NOV homolog</fullName>
    </alternativeName>
</protein>
<dbReference type="InterPro" id="IPR036383">
    <property type="entry name" value="TSP1_rpt_sf"/>
</dbReference>
<keyword evidence="7" id="KW-0732">Signal</keyword>
<dbReference type="InterPro" id="IPR050941">
    <property type="entry name" value="CCN"/>
</dbReference>
<dbReference type="PROSITE" id="PS01208">
    <property type="entry name" value="VWFC_1"/>
    <property type="match status" value="1"/>
</dbReference>
<dbReference type="PROSITE" id="PS51323">
    <property type="entry name" value="IGFBP_N_2"/>
    <property type="match status" value="1"/>
</dbReference>
<evidence type="ECO:0000256" key="7">
    <source>
        <dbReference type="ARBA" id="ARBA00022729"/>
    </source>
</evidence>
<dbReference type="OrthoDB" id="365605at2759"/>
<evidence type="ECO:0000256" key="14">
    <source>
        <dbReference type="ARBA" id="ARBA00042352"/>
    </source>
</evidence>
<dbReference type="GO" id="GO:0007155">
    <property type="term" value="P:cell adhesion"/>
    <property type="evidence" value="ECO:0007669"/>
    <property type="project" value="TreeGrafter"/>
</dbReference>
<dbReference type="SUPFAM" id="SSF82895">
    <property type="entry name" value="TSP-1 type 1 repeat"/>
    <property type="match status" value="1"/>
</dbReference>
<gene>
    <name evidence="18" type="ORF">llap_9623</name>
</gene>
<dbReference type="GO" id="GO:0005921">
    <property type="term" value="C:gap junction"/>
    <property type="evidence" value="ECO:0007669"/>
    <property type="project" value="UniProtKB-SubCell"/>
</dbReference>
<dbReference type="InterPro" id="IPR000867">
    <property type="entry name" value="IGFBP-like"/>
</dbReference>
<evidence type="ECO:0000256" key="8">
    <source>
        <dbReference type="ARBA" id="ARBA00022868"/>
    </source>
</evidence>
<dbReference type="SMART" id="SM00209">
    <property type="entry name" value="TSP1"/>
    <property type="match status" value="1"/>
</dbReference>
<dbReference type="Gene3D" id="2.20.100.10">
    <property type="entry name" value="Thrombospondin type-1 (TSP1) repeat"/>
    <property type="match status" value="1"/>
</dbReference>
<evidence type="ECO:0000256" key="3">
    <source>
        <dbReference type="ARBA" id="ARBA00004613"/>
    </source>
</evidence>
<evidence type="ECO:0000256" key="12">
    <source>
        <dbReference type="ARBA" id="ARBA00023180"/>
    </source>
</evidence>
<dbReference type="Pfam" id="PF00093">
    <property type="entry name" value="VWC"/>
    <property type="match status" value="1"/>
</dbReference>
<keyword evidence="19" id="KW-1185">Reference proteome</keyword>
<dbReference type="AlphaFoldDB" id="A0A2I0U222"/>
<evidence type="ECO:0000256" key="1">
    <source>
        <dbReference type="ARBA" id="ARBA00004496"/>
    </source>
</evidence>
<dbReference type="PANTHER" id="PTHR11348">
    <property type="entry name" value="CONNECTIVE TISSUE GROWTH FACTOR-RELATED"/>
    <property type="match status" value="1"/>
</dbReference>
<accession>A0A2I0U222</accession>
<name>A0A2I0U222_LIMLA</name>
<dbReference type="GO" id="GO:0005615">
    <property type="term" value="C:extracellular space"/>
    <property type="evidence" value="ECO:0007669"/>
    <property type="project" value="TreeGrafter"/>
</dbReference>
<keyword evidence="5" id="KW-0963">Cytoplasm</keyword>
<proteinExistence type="inferred from homology"/>
<dbReference type="SMART" id="SM00121">
    <property type="entry name" value="IB"/>
    <property type="match status" value="1"/>
</dbReference>
<evidence type="ECO:0000256" key="6">
    <source>
        <dbReference type="ARBA" id="ARBA00022525"/>
    </source>
</evidence>
<dbReference type="GO" id="GO:0031012">
    <property type="term" value="C:extracellular matrix"/>
    <property type="evidence" value="ECO:0007669"/>
    <property type="project" value="TreeGrafter"/>
</dbReference>
<dbReference type="Gene3D" id="2.10.70.10">
    <property type="entry name" value="Complement Module, domain 1"/>
    <property type="match status" value="1"/>
</dbReference>
<dbReference type="EMBL" id="KZ506343">
    <property type="protein sequence ID" value="PKU40075.1"/>
    <property type="molecule type" value="Genomic_DNA"/>
</dbReference>
<evidence type="ECO:0000256" key="4">
    <source>
        <dbReference type="ARBA" id="ARBA00008125"/>
    </source>
</evidence>
<keyword evidence="8" id="KW-0303">Gap junction</keyword>
<dbReference type="FunFam" id="2.20.100.10:FF:000046">
    <property type="entry name" value="Cellular communication network factor 4"/>
    <property type="match status" value="1"/>
</dbReference>
<evidence type="ECO:0000256" key="5">
    <source>
        <dbReference type="ARBA" id="ARBA00022490"/>
    </source>
</evidence>
<dbReference type="InterPro" id="IPR043973">
    <property type="entry name" value="TSP1_CCN"/>
</dbReference>
<evidence type="ECO:0000256" key="15">
    <source>
        <dbReference type="ARBA" id="ARBA00077787"/>
    </source>
</evidence>
<dbReference type="PROSITE" id="PS50092">
    <property type="entry name" value="TSP1"/>
    <property type="match status" value="1"/>
</dbReference>
<dbReference type="SUPFAM" id="SSF57184">
    <property type="entry name" value="Growth factor receptor domain"/>
    <property type="match status" value="1"/>
</dbReference>
<evidence type="ECO:0000313" key="19">
    <source>
        <dbReference type="Proteomes" id="UP000233556"/>
    </source>
</evidence>
<dbReference type="InterPro" id="IPR000884">
    <property type="entry name" value="TSP1_rpt"/>
</dbReference>
<evidence type="ECO:0000256" key="10">
    <source>
        <dbReference type="ARBA" id="ARBA00023030"/>
    </source>
</evidence>
<keyword evidence="6" id="KW-0964">Secreted</keyword>
<evidence type="ECO:0000313" key="18">
    <source>
        <dbReference type="EMBL" id="PKU40075.1"/>
    </source>
</evidence>
<dbReference type="SMART" id="SM00214">
    <property type="entry name" value="VWC"/>
    <property type="match status" value="1"/>
</dbReference>
<feature type="domain" description="VWFC" evidence="16">
    <location>
        <begin position="107"/>
        <end position="172"/>
    </location>
</feature>
<reference evidence="19" key="1">
    <citation type="submission" date="2017-11" db="EMBL/GenBank/DDBJ databases">
        <authorList>
            <person name="Lima N.C."/>
            <person name="Parody-Merino A.M."/>
            <person name="Battley P.F."/>
            <person name="Fidler A.E."/>
            <person name="Prosdocimi F."/>
        </authorList>
    </citation>
    <scope>NUCLEOTIDE SEQUENCE [LARGE SCALE GENOMIC DNA]</scope>
</reference>
<dbReference type="PANTHER" id="PTHR11348:SF4">
    <property type="entry name" value="CCN FAMILY MEMBER 4"/>
    <property type="match status" value="1"/>
</dbReference>
<dbReference type="GO" id="GO:0005178">
    <property type="term" value="F:integrin binding"/>
    <property type="evidence" value="ECO:0007669"/>
    <property type="project" value="TreeGrafter"/>
</dbReference>
<keyword evidence="10" id="KW-0339">Growth factor</keyword>
<keyword evidence="9" id="KW-0965">Cell junction</keyword>
<evidence type="ECO:0000259" key="16">
    <source>
        <dbReference type="PROSITE" id="PS50184"/>
    </source>
</evidence>
<evidence type="ECO:0000256" key="13">
    <source>
        <dbReference type="ARBA" id="ARBA00039944"/>
    </source>
</evidence>
<dbReference type="Pfam" id="PF00219">
    <property type="entry name" value="IGFBP"/>
    <property type="match status" value="1"/>
</dbReference>
<comment type="subcellular location">
    <subcellularLocation>
        <location evidence="2">Cell junction</location>
        <location evidence="2">Gap junction</location>
    </subcellularLocation>
    <subcellularLocation>
        <location evidence="1">Cytoplasm</location>
    </subcellularLocation>
    <subcellularLocation>
        <location evidence="3">Secreted</location>
    </subcellularLocation>
</comment>
<organism evidence="18 19">
    <name type="scientific">Limosa lapponica baueri</name>
    <dbReference type="NCBI Taxonomy" id="1758121"/>
    <lineage>
        <taxon>Eukaryota</taxon>
        <taxon>Metazoa</taxon>
        <taxon>Chordata</taxon>
        <taxon>Craniata</taxon>
        <taxon>Vertebrata</taxon>
        <taxon>Euteleostomi</taxon>
        <taxon>Archelosauria</taxon>
        <taxon>Archosauria</taxon>
        <taxon>Dinosauria</taxon>
        <taxon>Saurischia</taxon>
        <taxon>Theropoda</taxon>
        <taxon>Coelurosauria</taxon>
        <taxon>Aves</taxon>
        <taxon>Neognathae</taxon>
        <taxon>Neoaves</taxon>
        <taxon>Charadriiformes</taxon>
        <taxon>Scolopacidae</taxon>
        <taxon>Limosa</taxon>
    </lineage>
</organism>
<dbReference type="GO" id="GO:0005737">
    <property type="term" value="C:cytoplasm"/>
    <property type="evidence" value="ECO:0007669"/>
    <property type="project" value="UniProtKB-SubCell"/>
</dbReference>
<dbReference type="Pfam" id="PF19035">
    <property type="entry name" value="TSP1_CCN"/>
    <property type="match status" value="1"/>
</dbReference>
<dbReference type="SUPFAM" id="SSF57603">
    <property type="entry name" value="FnI-like domain"/>
    <property type="match status" value="1"/>
</dbReference>
<dbReference type="GO" id="GO:0008201">
    <property type="term" value="F:heparin binding"/>
    <property type="evidence" value="ECO:0007669"/>
    <property type="project" value="TreeGrafter"/>
</dbReference>
<evidence type="ECO:0000256" key="11">
    <source>
        <dbReference type="ARBA" id="ARBA00023157"/>
    </source>
</evidence>
<dbReference type="PROSITE" id="PS50184">
    <property type="entry name" value="VWFC_2"/>
    <property type="match status" value="1"/>
</dbReference>
<evidence type="ECO:0000259" key="17">
    <source>
        <dbReference type="PROSITE" id="PS51323"/>
    </source>
</evidence>
<dbReference type="GO" id="GO:0051239">
    <property type="term" value="P:regulation of multicellular organismal process"/>
    <property type="evidence" value="ECO:0007669"/>
    <property type="project" value="UniProtKB-ARBA"/>
</dbReference>
<dbReference type="Proteomes" id="UP000233556">
    <property type="component" value="Unassembled WGS sequence"/>
</dbReference>
<keyword evidence="12" id="KW-0325">Glycoprotein</keyword>
<reference evidence="19" key="2">
    <citation type="submission" date="2017-12" db="EMBL/GenBank/DDBJ databases">
        <title>Genome sequence of the Bar-tailed Godwit (Limosa lapponica baueri).</title>
        <authorList>
            <person name="Lima N.C.B."/>
            <person name="Parody-Merino A.M."/>
            <person name="Battley P.F."/>
            <person name="Fidler A.E."/>
            <person name="Prosdocimi F."/>
        </authorList>
    </citation>
    <scope>NUCLEOTIDE SEQUENCE [LARGE SCALE GENOMIC DNA]</scope>
</reference>
<keyword evidence="11" id="KW-1015">Disulfide bond</keyword>
<dbReference type="InterPro" id="IPR001007">
    <property type="entry name" value="VWF_dom"/>
</dbReference>
<dbReference type="GO" id="GO:0045597">
    <property type="term" value="P:positive regulation of cell differentiation"/>
    <property type="evidence" value="ECO:0007669"/>
    <property type="project" value="TreeGrafter"/>
</dbReference>
<evidence type="ECO:0000256" key="2">
    <source>
        <dbReference type="ARBA" id="ARBA00004610"/>
    </source>
</evidence>
<evidence type="ECO:0000256" key="9">
    <source>
        <dbReference type="ARBA" id="ARBA00022949"/>
    </source>
</evidence>